<protein>
    <submittedName>
        <fullName evidence="6">Zinc finger BED domain-containing protein 4</fullName>
    </submittedName>
</protein>
<keyword evidence="2" id="KW-0479">Metal-binding</keyword>
<evidence type="ECO:0000313" key="7">
    <source>
        <dbReference type="Proteomes" id="UP000281406"/>
    </source>
</evidence>
<evidence type="ECO:0000313" key="6">
    <source>
        <dbReference type="EMBL" id="ROL46082.1"/>
    </source>
</evidence>
<dbReference type="GO" id="GO:0005634">
    <property type="term" value="C:nucleus"/>
    <property type="evidence" value="ECO:0007669"/>
    <property type="project" value="UniProtKB-SubCell"/>
</dbReference>
<dbReference type="SUPFAM" id="SSF140996">
    <property type="entry name" value="Hermes dimerisation domain"/>
    <property type="match status" value="1"/>
</dbReference>
<name>A0A3N0YIK7_ANAGA</name>
<comment type="subcellular location">
    <subcellularLocation>
        <location evidence="1">Nucleus</location>
    </subcellularLocation>
</comment>
<evidence type="ECO:0000256" key="2">
    <source>
        <dbReference type="ARBA" id="ARBA00022723"/>
    </source>
</evidence>
<evidence type="ECO:0000256" key="1">
    <source>
        <dbReference type="ARBA" id="ARBA00004123"/>
    </source>
</evidence>
<evidence type="ECO:0000256" key="3">
    <source>
        <dbReference type="ARBA" id="ARBA00022771"/>
    </source>
</evidence>
<dbReference type="PANTHER" id="PTHR46481">
    <property type="entry name" value="ZINC FINGER BED DOMAIN-CONTAINING PROTEIN 4"/>
    <property type="match status" value="1"/>
</dbReference>
<keyword evidence="5" id="KW-0539">Nucleus</keyword>
<dbReference type="Proteomes" id="UP000281406">
    <property type="component" value="Unassembled WGS sequence"/>
</dbReference>
<proteinExistence type="predicted"/>
<dbReference type="Gene3D" id="1.10.10.1070">
    <property type="entry name" value="Zinc finger, BED domain-containing"/>
    <property type="match status" value="1"/>
</dbReference>
<keyword evidence="3" id="KW-0863">Zinc-finger</keyword>
<dbReference type="InterPro" id="IPR052035">
    <property type="entry name" value="ZnF_BED_domain_contain"/>
</dbReference>
<keyword evidence="4" id="KW-0862">Zinc</keyword>
<dbReference type="EMBL" id="RJVU01041010">
    <property type="protein sequence ID" value="ROL46082.1"/>
    <property type="molecule type" value="Genomic_DNA"/>
</dbReference>
<dbReference type="AlphaFoldDB" id="A0A3N0YIK7"/>
<dbReference type="PANTHER" id="PTHR46481:SF10">
    <property type="entry name" value="ZINC FINGER BED DOMAIN-CONTAINING PROTEIN 39"/>
    <property type="match status" value="1"/>
</dbReference>
<organism evidence="6 7">
    <name type="scientific">Anabarilius grahami</name>
    <name type="common">Kanglang fish</name>
    <name type="synonym">Barilius grahami</name>
    <dbReference type="NCBI Taxonomy" id="495550"/>
    <lineage>
        <taxon>Eukaryota</taxon>
        <taxon>Metazoa</taxon>
        <taxon>Chordata</taxon>
        <taxon>Craniata</taxon>
        <taxon>Vertebrata</taxon>
        <taxon>Euteleostomi</taxon>
        <taxon>Actinopterygii</taxon>
        <taxon>Neopterygii</taxon>
        <taxon>Teleostei</taxon>
        <taxon>Ostariophysi</taxon>
        <taxon>Cypriniformes</taxon>
        <taxon>Xenocyprididae</taxon>
        <taxon>Xenocypridinae</taxon>
        <taxon>Xenocypridinae incertae sedis</taxon>
        <taxon>Anabarilius</taxon>
    </lineage>
</organism>
<evidence type="ECO:0000256" key="4">
    <source>
        <dbReference type="ARBA" id="ARBA00022833"/>
    </source>
</evidence>
<dbReference type="GO" id="GO:0008270">
    <property type="term" value="F:zinc ion binding"/>
    <property type="evidence" value="ECO:0007669"/>
    <property type="project" value="UniProtKB-KW"/>
</dbReference>
<keyword evidence="7" id="KW-1185">Reference proteome</keyword>
<sequence>MKKHITRFHSELEKQHSLPITNTPGYIQRTLDQVAKLPPNSEKAKRITRSVAGFIAKDLRPYSVVENQGFRTMLQVLEPRYTLPSRRYFSETAVPALYSECKDHILESLSNTDRVAITCDAWTSITTESYVTRC</sequence>
<evidence type="ECO:0000256" key="5">
    <source>
        <dbReference type="ARBA" id="ARBA00023242"/>
    </source>
</evidence>
<reference evidence="6 7" key="1">
    <citation type="submission" date="2018-10" db="EMBL/GenBank/DDBJ databases">
        <title>Genome assembly for a Yunnan-Guizhou Plateau 3E fish, Anabarilius grahami (Regan), and its evolutionary and genetic applications.</title>
        <authorList>
            <person name="Jiang W."/>
        </authorList>
    </citation>
    <scope>NUCLEOTIDE SEQUENCE [LARGE SCALE GENOMIC DNA]</scope>
    <source>
        <strain evidence="6">AG-KIZ</strain>
        <tissue evidence="6">Muscle</tissue>
    </source>
</reference>
<dbReference type="OrthoDB" id="8943211at2759"/>
<gene>
    <name evidence="6" type="ORF">DPX16_4992</name>
</gene>
<comment type="caution">
    <text evidence="6">The sequence shown here is derived from an EMBL/GenBank/DDBJ whole genome shotgun (WGS) entry which is preliminary data.</text>
</comment>
<accession>A0A3N0YIK7</accession>